<dbReference type="EMBL" id="MCFA01000144">
    <property type="protein sequence ID" value="ORY03646.1"/>
    <property type="molecule type" value="Genomic_DNA"/>
</dbReference>
<reference evidence="1 2" key="1">
    <citation type="submission" date="2016-07" db="EMBL/GenBank/DDBJ databases">
        <title>Pervasive Adenine N6-methylation of Active Genes in Fungi.</title>
        <authorList>
            <consortium name="DOE Joint Genome Institute"/>
            <person name="Mondo S.J."/>
            <person name="Dannebaum R.O."/>
            <person name="Kuo R.C."/>
            <person name="Labutti K."/>
            <person name="Haridas S."/>
            <person name="Kuo A."/>
            <person name="Salamov A."/>
            <person name="Ahrendt S.R."/>
            <person name="Lipzen A."/>
            <person name="Sullivan W."/>
            <person name="Andreopoulos W.B."/>
            <person name="Clum A."/>
            <person name="Lindquist E."/>
            <person name="Daum C."/>
            <person name="Ramamoorthy G.K."/>
            <person name="Gryganskyi A."/>
            <person name="Culley D."/>
            <person name="Magnuson J.K."/>
            <person name="James T.Y."/>
            <person name="O'Malley M.A."/>
            <person name="Stajich J.E."/>
            <person name="Spatafora J.W."/>
            <person name="Visel A."/>
            <person name="Grigoriev I.V."/>
        </authorList>
    </citation>
    <scope>NUCLEOTIDE SEQUENCE [LARGE SCALE GENOMIC DNA]</scope>
    <source>
        <strain evidence="1 2">CBS 115471</strain>
    </source>
</reference>
<dbReference type="STRING" id="1231657.A0A1Y1Z0D3"/>
<evidence type="ECO:0000313" key="2">
    <source>
        <dbReference type="Proteomes" id="UP000193144"/>
    </source>
</evidence>
<comment type="caution">
    <text evidence="1">The sequence shown here is derived from an EMBL/GenBank/DDBJ whole genome shotgun (WGS) entry which is preliminary data.</text>
</comment>
<accession>A0A1Y1Z0D3</accession>
<gene>
    <name evidence="1" type="ORF">BCR34DRAFT_605139</name>
</gene>
<evidence type="ECO:0008006" key="3">
    <source>
        <dbReference type="Google" id="ProtNLM"/>
    </source>
</evidence>
<dbReference type="Proteomes" id="UP000193144">
    <property type="component" value="Unassembled WGS sequence"/>
</dbReference>
<dbReference type="OrthoDB" id="271448at2759"/>
<keyword evidence="2" id="KW-1185">Reference proteome</keyword>
<organism evidence="1 2">
    <name type="scientific">Clohesyomyces aquaticus</name>
    <dbReference type="NCBI Taxonomy" id="1231657"/>
    <lineage>
        <taxon>Eukaryota</taxon>
        <taxon>Fungi</taxon>
        <taxon>Dikarya</taxon>
        <taxon>Ascomycota</taxon>
        <taxon>Pezizomycotina</taxon>
        <taxon>Dothideomycetes</taxon>
        <taxon>Pleosporomycetidae</taxon>
        <taxon>Pleosporales</taxon>
        <taxon>Lindgomycetaceae</taxon>
        <taxon>Clohesyomyces</taxon>
    </lineage>
</organism>
<dbReference type="PANTHER" id="PTHR36578:SF1">
    <property type="entry name" value="APPLE DOMAIN-CONTAINING PROTEIN"/>
    <property type="match status" value="1"/>
</dbReference>
<proteinExistence type="predicted"/>
<dbReference type="PANTHER" id="PTHR36578">
    <property type="entry name" value="CHROMOSOME 15, WHOLE GENOME SHOTGUN SEQUENCE"/>
    <property type="match status" value="1"/>
</dbReference>
<evidence type="ECO:0000313" key="1">
    <source>
        <dbReference type="EMBL" id="ORY03646.1"/>
    </source>
</evidence>
<dbReference type="AlphaFoldDB" id="A0A1Y1Z0D3"/>
<sequence>MPCYYARPMWTKEYPKLLTWGALNDLPTPSILGPDLAAASAAPVTYDPSSTASVAAAAIATSPIDVNKRDLTKKHCSKLEPDGTGSVPGDGSVAAYLDSSNSLPPLLSLRKIENLTYKVLKGSTYDVDGCVAFCNSVDFCLGFNIFYERDPKYTPGTGCANPEPVTNIKCALYGYPVAGYAATNVGQWRGSEDADGEASHAVIVGSNSYSRASPYPSPAAVTGFTGLSALFKGAINALANGSTPTSATKSYNHATAGADGTYKPCNFFNSYMLSKNNIPQTT</sequence>
<name>A0A1Y1Z0D3_9PLEO</name>
<protein>
    <recommendedName>
        <fullName evidence="3">Apple domain-containing protein</fullName>
    </recommendedName>
</protein>